<gene>
    <name evidence="1" type="ORF">SAMN03084138_01272</name>
</gene>
<evidence type="ECO:0000313" key="1">
    <source>
        <dbReference type="EMBL" id="SFP07431.1"/>
    </source>
</evidence>
<dbReference type="PANTHER" id="PTHR40267:SF1">
    <property type="entry name" value="BLR3294 PROTEIN"/>
    <property type="match status" value="1"/>
</dbReference>
<dbReference type="Pfam" id="PF17645">
    <property type="entry name" value="Amdase"/>
    <property type="match status" value="1"/>
</dbReference>
<dbReference type="EMBL" id="FOWR01000007">
    <property type="protein sequence ID" value="SFP07431.1"/>
    <property type="molecule type" value="Genomic_DNA"/>
</dbReference>
<keyword evidence="1" id="KW-0413">Isomerase</keyword>
<dbReference type="Proteomes" id="UP000182692">
    <property type="component" value="Unassembled WGS sequence"/>
</dbReference>
<organism evidence="1 2">
    <name type="scientific">Enterovibrio norvegicus DSM 15893</name>
    <dbReference type="NCBI Taxonomy" id="1121869"/>
    <lineage>
        <taxon>Bacteria</taxon>
        <taxon>Pseudomonadati</taxon>
        <taxon>Pseudomonadota</taxon>
        <taxon>Gammaproteobacteria</taxon>
        <taxon>Vibrionales</taxon>
        <taxon>Vibrionaceae</taxon>
        <taxon>Enterovibrio</taxon>
    </lineage>
</organism>
<sequence>MTSLLGNSSNSSGDYCTCEKNVTNKPACRLKEVDEMKVETLVPAYALEHLAPLGRIGVIALATDFNIEQDLNRLYPNDVRAFTSRVRNVNPLTVENLRTMAPGISAAADAILPNTDLDVIIYACTSGTVAIGNERVTALVHQTRPDVAVTNPVTAALNAFDVLGAKKLSILTPYTDAVNREMAALFSAQGYEVLNIAGFGFEDDTAMTYISPEDIAQAAISRCDPEADLLFISCTALRATSVLARVEVALDKPVVTSNQALVWDSLRLLKYPKPIEGFGVLLEQHLAQ</sequence>
<dbReference type="InterPro" id="IPR053714">
    <property type="entry name" value="Iso_Racemase_Enz_sf"/>
</dbReference>
<name>A0A1I5MEQ8_9GAMM</name>
<dbReference type="PANTHER" id="PTHR40267">
    <property type="entry name" value="BLR3294 PROTEIN"/>
    <property type="match status" value="1"/>
</dbReference>
<reference evidence="1 2" key="1">
    <citation type="submission" date="2016-10" db="EMBL/GenBank/DDBJ databases">
        <authorList>
            <person name="de Groot N.N."/>
        </authorList>
    </citation>
    <scope>NUCLEOTIDE SEQUENCE [LARGE SCALE GENOMIC DNA]</scope>
    <source>
        <strain evidence="1 2">DSM 15893</strain>
    </source>
</reference>
<evidence type="ECO:0000313" key="2">
    <source>
        <dbReference type="Proteomes" id="UP000182692"/>
    </source>
</evidence>
<dbReference type="STRING" id="1121869.SAMN03084138_01272"/>
<dbReference type="AlphaFoldDB" id="A0A1I5MEQ8"/>
<protein>
    <submittedName>
        <fullName evidence="1">Maleate isomerase</fullName>
    </submittedName>
</protein>
<dbReference type="GO" id="GO:0016853">
    <property type="term" value="F:isomerase activity"/>
    <property type="evidence" value="ECO:0007669"/>
    <property type="project" value="UniProtKB-KW"/>
</dbReference>
<accession>A0A1I5MEQ8</accession>
<dbReference type="Gene3D" id="3.40.50.12500">
    <property type="match status" value="1"/>
</dbReference>
<proteinExistence type="predicted"/>
<dbReference type="InterPro" id="IPR026286">
    <property type="entry name" value="MaiA/AMDase"/>
</dbReference>
<dbReference type="PIRSF" id="PIRSF015736">
    <property type="entry name" value="MI"/>
    <property type="match status" value="1"/>
</dbReference>